<evidence type="ECO:0000313" key="1">
    <source>
        <dbReference type="EMBL" id="ACJ00520.1"/>
    </source>
</evidence>
<accession>B6IW46</accession>
<protein>
    <recommendedName>
        <fullName evidence="3">Nucleotidyl transferase AbiEii/AbiGii toxin family protein</fullName>
    </recommendedName>
</protein>
<proteinExistence type="predicted"/>
<dbReference type="InterPro" id="IPR014942">
    <property type="entry name" value="AbiEii"/>
</dbReference>
<organism evidence="1 2">
    <name type="scientific">Rhodospirillum centenum (strain ATCC 51521 / SW)</name>
    <dbReference type="NCBI Taxonomy" id="414684"/>
    <lineage>
        <taxon>Bacteria</taxon>
        <taxon>Pseudomonadati</taxon>
        <taxon>Pseudomonadota</taxon>
        <taxon>Alphaproteobacteria</taxon>
        <taxon>Rhodospirillales</taxon>
        <taxon>Rhodospirillaceae</taxon>
        <taxon>Rhodospirillum</taxon>
    </lineage>
</organism>
<keyword evidence="2" id="KW-1185">Reference proteome</keyword>
<reference evidence="1 2" key="1">
    <citation type="journal article" date="2010" name="BMC Genomics">
        <title>Metabolic flexibility revealed in the genome of the cyst-forming alpha-1 proteobacterium Rhodospirillum centenum.</title>
        <authorList>
            <person name="Lu Y.K."/>
            <person name="Marden J."/>
            <person name="Han M."/>
            <person name="Swingley W.D."/>
            <person name="Mastrian S.D."/>
            <person name="Chowdhury S.R."/>
            <person name="Hao J."/>
            <person name="Helmy T."/>
            <person name="Kim S."/>
            <person name="Kurdoglu A.A."/>
            <person name="Matthies H.J."/>
            <person name="Rollo D."/>
            <person name="Stothard P."/>
            <person name="Blankenship R.E."/>
            <person name="Bauer C.E."/>
            <person name="Touchman J.W."/>
        </authorList>
    </citation>
    <scope>NUCLEOTIDE SEQUENCE [LARGE SCALE GENOMIC DNA]</scope>
    <source>
        <strain evidence="2">ATCC 51521 / SW</strain>
    </source>
</reference>
<dbReference type="Proteomes" id="UP000001591">
    <property type="component" value="Chromosome"/>
</dbReference>
<dbReference type="KEGG" id="rce:RC1_3156"/>
<name>B6IW46_RHOCS</name>
<evidence type="ECO:0008006" key="3">
    <source>
        <dbReference type="Google" id="ProtNLM"/>
    </source>
</evidence>
<sequence>MSDPRYDLGAVQDFFGFSGVSVVEKDLEIVKVLKIFSELKTDGIRFVFAGGTCLARAHGRIKRMSEDLDIKLVLSPGLAAAGATRQRKVLSALKEALVQEFGRVGLHLDHTGAEADEPPLLARNENRHVSYRLTYDRATKDASILDSRIRIETVVSILRREAELRPVSSLAAEAYGHPAEVDGIACVSVAETAAEKIVSLTRRIAARLEGDAGRFDNRIIRHVYDLHMIRDSIDPGDVGSIAREIAGQDAVQFRNQHPGYADDPEEATRRALDALVRDPEHGRQYDAFMTDIVYGDKIGFDVAMRTVAEIAAAMWEWDAVNTPGSGRGA</sequence>
<dbReference type="HOGENOM" id="CLU_075553_0_0_5"/>
<dbReference type="Gene3D" id="3.10.450.620">
    <property type="entry name" value="JHP933, nucleotidyltransferase-like core domain"/>
    <property type="match status" value="1"/>
</dbReference>
<dbReference type="eggNOG" id="COG2253">
    <property type="taxonomic scope" value="Bacteria"/>
</dbReference>
<evidence type="ECO:0000313" key="2">
    <source>
        <dbReference type="Proteomes" id="UP000001591"/>
    </source>
</evidence>
<dbReference type="RefSeq" id="WP_012568299.1">
    <property type="nucleotide sequence ID" value="NC_011420.2"/>
</dbReference>
<dbReference type="OrthoDB" id="9780929at2"/>
<dbReference type="Pfam" id="PF08843">
    <property type="entry name" value="AbiEii"/>
    <property type="match status" value="1"/>
</dbReference>
<dbReference type="AlphaFoldDB" id="B6IW46"/>
<dbReference type="EMBL" id="CP000613">
    <property type="protein sequence ID" value="ACJ00520.1"/>
    <property type="molecule type" value="Genomic_DNA"/>
</dbReference>
<gene>
    <name evidence="1" type="ordered locus">RC1_3156</name>
</gene>